<dbReference type="GO" id="GO:0015833">
    <property type="term" value="P:peptide transport"/>
    <property type="evidence" value="ECO:0007669"/>
    <property type="project" value="TreeGrafter"/>
</dbReference>
<comment type="similarity">
    <text evidence="2">Belongs to the bacterial solute-binding protein 5 family.</text>
</comment>
<dbReference type="CDD" id="cd08508">
    <property type="entry name" value="PBP2_NikA_DppA_OppA_like_1"/>
    <property type="match status" value="1"/>
</dbReference>
<keyword evidence="3" id="KW-0732">Signal</keyword>
<dbReference type="PANTHER" id="PTHR30290">
    <property type="entry name" value="PERIPLASMIC BINDING COMPONENT OF ABC TRANSPORTER"/>
    <property type="match status" value="1"/>
</dbReference>
<dbReference type="OrthoDB" id="9803988at2"/>
<dbReference type="STRING" id="443610.VE25_05595"/>
<feature type="signal peptide" evidence="3">
    <location>
        <begin position="1"/>
        <end position="26"/>
    </location>
</feature>
<feature type="domain" description="Solute-binding protein family 5" evidence="4">
    <location>
        <begin position="74"/>
        <end position="425"/>
    </location>
</feature>
<dbReference type="RefSeq" id="WP_046107616.1">
    <property type="nucleotide sequence ID" value="NZ_JZEX01000059.1"/>
</dbReference>
<gene>
    <name evidence="5" type="ORF">VE25_05595</name>
</gene>
<accession>A0A0F5FVX2</accession>
<dbReference type="InterPro" id="IPR039424">
    <property type="entry name" value="SBP_5"/>
</dbReference>
<feature type="chain" id="PRO_5002487153" evidence="3">
    <location>
        <begin position="27"/>
        <end position="516"/>
    </location>
</feature>
<comment type="caution">
    <text evidence="5">The sequence shown here is derived from an EMBL/GenBank/DDBJ whole genome shotgun (WGS) entry which is preliminary data.</text>
</comment>
<sequence>MNYKTLALGAATAAVLAGLGTPAALAQTLTIAVPGNDMATLDPHRASATLDKNVINWMFNGLVRTAPGQFSLETIEPDIAESWTTSADGLTWTFNLRQDVTCQRDYGPLTASDVVYSLKRAASPETSSYAGDYAAFERIEAIDDHTVEIGLAHPVPSMLGLLVPFNGGSIVCEAAGTELGEDFGRNPVGTGPFAFAEYQSQQFVRLVANDGYFRGTPEIKEILFRYLGSDSSRDLAFQSGEVDLVNGRFEQSWLDRTAQLPDTTVSVLGPYELHQLHLNMNQPPLDDIRVRQAIAHAVDRAGLVAFRGEMLTREATSVIPSGYLGYEAQDLPEYDPEKARALLAEAGYPDGIDLKTVQTTLPAMLTTMEVVQAQLAEVGIRLNFELVDHPTFHEQIRQDLSQVVYYGAARLPVADIFLTQFFDSNSIVQTPGAVTNFSHCDVADAEIEAARTEIDPERQKELWAEAQRKIVEALCAVPLYEMGQPYAWNNKVQFAYPLAGSLNLSPMIDETTRLVD</sequence>
<evidence type="ECO:0000313" key="5">
    <source>
        <dbReference type="EMBL" id="KKB12710.1"/>
    </source>
</evidence>
<dbReference type="PATRIC" id="fig|443610.3.peg.3671"/>
<dbReference type="Proteomes" id="UP000033632">
    <property type="component" value="Unassembled WGS sequence"/>
</dbReference>
<proteinExistence type="inferred from homology"/>
<dbReference type="PIRSF" id="PIRSF002741">
    <property type="entry name" value="MppA"/>
    <property type="match status" value="1"/>
</dbReference>
<dbReference type="Pfam" id="PF00496">
    <property type="entry name" value="SBP_bac_5"/>
    <property type="match status" value="1"/>
</dbReference>
<dbReference type="InterPro" id="IPR000914">
    <property type="entry name" value="SBP_5_dom"/>
</dbReference>
<evidence type="ECO:0000259" key="4">
    <source>
        <dbReference type="Pfam" id="PF00496"/>
    </source>
</evidence>
<protein>
    <submittedName>
        <fullName evidence="5">Polyamine ABC transporter substrate-binding protein</fullName>
    </submittedName>
</protein>
<evidence type="ECO:0000256" key="3">
    <source>
        <dbReference type="SAM" id="SignalP"/>
    </source>
</evidence>
<dbReference type="Gene3D" id="3.10.105.10">
    <property type="entry name" value="Dipeptide-binding Protein, Domain 3"/>
    <property type="match status" value="1"/>
</dbReference>
<name>A0A0F5FVX2_9HYPH</name>
<dbReference type="AlphaFoldDB" id="A0A0F5FVX2"/>
<evidence type="ECO:0000313" key="6">
    <source>
        <dbReference type="Proteomes" id="UP000033632"/>
    </source>
</evidence>
<comment type="subcellular location">
    <subcellularLocation>
        <location evidence="1">Periplasm</location>
    </subcellularLocation>
</comment>
<dbReference type="SUPFAM" id="SSF53850">
    <property type="entry name" value="Periplasmic binding protein-like II"/>
    <property type="match status" value="1"/>
</dbReference>
<dbReference type="Gene3D" id="3.40.190.10">
    <property type="entry name" value="Periplasmic binding protein-like II"/>
    <property type="match status" value="1"/>
</dbReference>
<dbReference type="GO" id="GO:0043190">
    <property type="term" value="C:ATP-binding cassette (ABC) transporter complex"/>
    <property type="evidence" value="ECO:0007669"/>
    <property type="project" value="InterPro"/>
</dbReference>
<keyword evidence="6" id="KW-1185">Reference proteome</keyword>
<dbReference type="EMBL" id="JZEX01000059">
    <property type="protein sequence ID" value="KKB12710.1"/>
    <property type="molecule type" value="Genomic_DNA"/>
</dbReference>
<reference evidence="5 6" key="1">
    <citation type="submission" date="2015-03" db="EMBL/GenBank/DDBJ databases">
        <authorList>
            <person name="Hassan Y.I."/>
            <person name="Lepp D."/>
            <person name="Li X.-Z."/>
            <person name="Zhou T."/>
        </authorList>
    </citation>
    <scope>NUCLEOTIDE SEQUENCE [LARGE SCALE GENOMIC DNA]</scope>
    <source>
        <strain evidence="5 6">BD-c194</strain>
    </source>
</reference>
<dbReference type="GO" id="GO:1904680">
    <property type="term" value="F:peptide transmembrane transporter activity"/>
    <property type="evidence" value="ECO:0007669"/>
    <property type="project" value="TreeGrafter"/>
</dbReference>
<evidence type="ECO:0000256" key="1">
    <source>
        <dbReference type="ARBA" id="ARBA00004418"/>
    </source>
</evidence>
<evidence type="ECO:0000256" key="2">
    <source>
        <dbReference type="ARBA" id="ARBA00005695"/>
    </source>
</evidence>
<organism evidence="5 6">
    <name type="scientific">Devosia geojensis</name>
    <dbReference type="NCBI Taxonomy" id="443610"/>
    <lineage>
        <taxon>Bacteria</taxon>
        <taxon>Pseudomonadati</taxon>
        <taxon>Pseudomonadota</taxon>
        <taxon>Alphaproteobacteria</taxon>
        <taxon>Hyphomicrobiales</taxon>
        <taxon>Devosiaceae</taxon>
        <taxon>Devosia</taxon>
    </lineage>
</organism>
<dbReference type="GO" id="GO:0030288">
    <property type="term" value="C:outer membrane-bounded periplasmic space"/>
    <property type="evidence" value="ECO:0007669"/>
    <property type="project" value="UniProtKB-ARBA"/>
</dbReference>
<dbReference type="InterPro" id="IPR030678">
    <property type="entry name" value="Peptide/Ni-bd"/>
</dbReference>